<evidence type="ECO:0000313" key="2">
    <source>
        <dbReference type="EMBL" id="MCI2230482.1"/>
    </source>
</evidence>
<protein>
    <submittedName>
        <fullName evidence="2">Uncharacterized protein</fullName>
    </submittedName>
</protein>
<dbReference type="EMBL" id="JAKQYM010000028">
    <property type="protein sequence ID" value="MCI2230482.1"/>
    <property type="molecule type" value="Genomic_DNA"/>
</dbReference>
<proteinExistence type="predicted"/>
<feature type="chain" id="PRO_5040795063" evidence="1">
    <location>
        <begin position="25"/>
        <end position="75"/>
    </location>
</feature>
<dbReference type="AlphaFoldDB" id="A0A9X1VSZ9"/>
<comment type="caution">
    <text evidence="2">The sequence shown here is derived from an EMBL/GenBank/DDBJ whole genome shotgun (WGS) entry which is preliminary data.</text>
</comment>
<dbReference type="Proteomes" id="UP001139369">
    <property type="component" value="Unassembled WGS sequence"/>
</dbReference>
<evidence type="ECO:0000313" key="3">
    <source>
        <dbReference type="Proteomes" id="UP001139369"/>
    </source>
</evidence>
<reference evidence="2" key="1">
    <citation type="submission" date="2022-02" db="EMBL/GenBank/DDBJ databases">
        <title>Polaribacter sp. MSW13, isolated from seawater.</title>
        <authorList>
            <person name="Kristyanto S."/>
            <person name="Jung J."/>
            <person name="Jeon C.O."/>
        </authorList>
    </citation>
    <scope>NUCLEOTIDE SEQUENCE</scope>
    <source>
        <strain evidence="2">MSW13</strain>
    </source>
</reference>
<organism evidence="2 3">
    <name type="scientific">Polaribacter marinus</name>
    <dbReference type="NCBI Taxonomy" id="2916838"/>
    <lineage>
        <taxon>Bacteria</taxon>
        <taxon>Pseudomonadati</taxon>
        <taxon>Bacteroidota</taxon>
        <taxon>Flavobacteriia</taxon>
        <taxon>Flavobacteriales</taxon>
        <taxon>Flavobacteriaceae</taxon>
    </lineage>
</organism>
<evidence type="ECO:0000256" key="1">
    <source>
        <dbReference type="SAM" id="SignalP"/>
    </source>
</evidence>
<keyword evidence="3" id="KW-1185">Reference proteome</keyword>
<gene>
    <name evidence="2" type="ORF">MC378_14980</name>
</gene>
<keyword evidence="1" id="KW-0732">Signal</keyword>
<sequence>MKLIKNITKILALTIILTSLLNCEDDCTKMVNIPVSNPNYNPNNPSGNEPPFIDNFQEVSCDFEEPVTEPVNGPI</sequence>
<accession>A0A9X1VSZ9</accession>
<dbReference type="RefSeq" id="WP_242179616.1">
    <property type="nucleotide sequence ID" value="NZ_JAKQYM010000028.1"/>
</dbReference>
<name>A0A9X1VSZ9_9FLAO</name>
<feature type="signal peptide" evidence="1">
    <location>
        <begin position="1"/>
        <end position="24"/>
    </location>
</feature>